<keyword evidence="6" id="KW-1185">Reference proteome</keyword>
<keyword evidence="3" id="KW-0472">Membrane</keyword>
<name>A0A139IQE6_9PEZI</name>
<gene>
    <name evidence="5" type="ORF">AC579_5487</name>
</gene>
<dbReference type="EMBL" id="LFZO01000030">
    <property type="protein sequence ID" value="KXT16776.1"/>
    <property type="molecule type" value="Genomic_DNA"/>
</dbReference>
<evidence type="ECO:0000256" key="2">
    <source>
        <dbReference type="ARBA" id="ARBA00009610"/>
    </source>
</evidence>
<feature type="domain" description="Phosphatidylinositol N-acetylglucosaminyltransferase subunit H conserved" evidence="4">
    <location>
        <begin position="109"/>
        <end position="177"/>
    </location>
</feature>
<comment type="caution">
    <text evidence="5">The sequence shown here is derived from an EMBL/GenBank/DDBJ whole genome shotgun (WGS) entry which is preliminary data.</text>
</comment>
<accession>A0A139IQE6</accession>
<comment type="pathway">
    <text evidence="1">Glycolipid biosynthesis; glycosylphosphatidylinositol-anchor biosynthesis.</text>
</comment>
<dbReference type="InterPro" id="IPR019328">
    <property type="entry name" value="PIGH-H_dom"/>
</dbReference>
<reference evidence="5 6" key="1">
    <citation type="submission" date="2015-07" db="EMBL/GenBank/DDBJ databases">
        <title>Comparative genomics of the Sigatoka disease complex on banana suggests a link between parallel evolutionary changes in Pseudocercospora fijiensis and Pseudocercospora eumusae and increased virulence on the banana host.</title>
        <authorList>
            <person name="Chang T.-C."/>
            <person name="Salvucci A."/>
            <person name="Crous P.W."/>
            <person name="Stergiopoulos I."/>
        </authorList>
    </citation>
    <scope>NUCLEOTIDE SEQUENCE [LARGE SCALE GENOMIC DNA]</scope>
    <source>
        <strain evidence="5 6">CBS 116634</strain>
    </source>
</reference>
<protein>
    <recommendedName>
        <fullName evidence="4">Phosphatidylinositol N-acetylglucosaminyltransferase subunit H conserved domain-containing protein</fullName>
    </recommendedName>
</protein>
<evidence type="ECO:0000256" key="1">
    <source>
        <dbReference type="ARBA" id="ARBA00004687"/>
    </source>
</evidence>
<dbReference type="UniPathway" id="UPA00196"/>
<dbReference type="Pfam" id="PF10181">
    <property type="entry name" value="PIG-H"/>
    <property type="match status" value="1"/>
</dbReference>
<proteinExistence type="inferred from homology"/>
<evidence type="ECO:0000256" key="3">
    <source>
        <dbReference type="SAM" id="Phobius"/>
    </source>
</evidence>
<dbReference type="PANTHER" id="PTHR15231:SF1">
    <property type="entry name" value="PHOSPHATIDYLINOSITOL N-ACETYLGLUCOSAMINYLTRANSFERASE SUBUNIT H"/>
    <property type="match status" value="1"/>
</dbReference>
<keyword evidence="3" id="KW-0812">Transmembrane</keyword>
<dbReference type="InterPro" id="IPR044215">
    <property type="entry name" value="PIG-H"/>
</dbReference>
<keyword evidence="3" id="KW-1133">Transmembrane helix</keyword>
<dbReference type="Proteomes" id="UP000073492">
    <property type="component" value="Unassembled WGS sequence"/>
</dbReference>
<comment type="similarity">
    <text evidence="2">Belongs to the PIGH family.</text>
</comment>
<dbReference type="AlphaFoldDB" id="A0A139IQE6"/>
<evidence type="ECO:0000313" key="6">
    <source>
        <dbReference type="Proteomes" id="UP000073492"/>
    </source>
</evidence>
<sequence>MLTTRRPTPTTVLYTVSTRSNSNTLTTKALRTISLLFRILAAVFVTTILLREYQLAFPDHHVSNHLLHQTTRVNFPFFLDRLGIARTYRVLICVATIWMISRKGYTEESLLVIRGLGVQTTTSSNSYLWGGGGNTRFIPSSSIQDIWIHEAFQGFEVKFYLCIVIEGEEEGVVVVFPTILPRREVLEQVWRGARACLYEPKA</sequence>
<dbReference type="OrthoDB" id="6256716at2759"/>
<dbReference type="PANTHER" id="PTHR15231">
    <property type="entry name" value="PHOSPHATIDYLINOSITOL N-ACETYLGLUCOSAMINYLTRANSFERASE SUBUNIT H"/>
    <property type="match status" value="1"/>
</dbReference>
<dbReference type="GO" id="GO:0006506">
    <property type="term" value="P:GPI anchor biosynthetic process"/>
    <property type="evidence" value="ECO:0007669"/>
    <property type="project" value="UniProtKB-UniPathway"/>
</dbReference>
<evidence type="ECO:0000313" key="5">
    <source>
        <dbReference type="EMBL" id="KXT16776.1"/>
    </source>
</evidence>
<feature type="transmembrane region" description="Helical" evidence="3">
    <location>
        <begin position="29"/>
        <end position="50"/>
    </location>
</feature>
<dbReference type="STRING" id="113226.A0A139IQE6"/>
<evidence type="ECO:0000259" key="4">
    <source>
        <dbReference type="Pfam" id="PF10181"/>
    </source>
</evidence>
<organism evidence="5 6">
    <name type="scientific">Pseudocercospora musae</name>
    <dbReference type="NCBI Taxonomy" id="113226"/>
    <lineage>
        <taxon>Eukaryota</taxon>
        <taxon>Fungi</taxon>
        <taxon>Dikarya</taxon>
        <taxon>Ascomycota</taxon>
        <taxon>Pezizomycotina</taxon>
        <taxon>Dothideomycetes</taxon>
        <taxon>Dothideomycetidae</taxon>
        <taxon>Mycosphaerellales</taxon>
        <taxon>Mycosphaerellaceae</taxon>
        <taxon>Pseudocercospora</taxon>
    </lineage>
</organism>
<dbReference type="GO" id="GO:0000506">
    <property type="term" value="C:glycosylphosphatidylinositol-N-acetylglucosaminyltransferase (GPI-GnT) complex"/>
    <property type="evidence" value="ECO:0007669"/>
    <property type="project" value="InterPro"/>
</dbReference>